<reference evidence="2 3" key="2">
    <citation type="journal article" date="2019" name="G3 (Bethesda)">
        <title>Hybrid Assembly of the Genome of the Entomopathogenic Nematode Steinernema carpocapsae Identifies the X-Chromosome.</title>
        <authorList>
            <person name="Serra L."/>
            <person name="Macchietto M."/>
            <person name="Macias-Munoz A."/>
            <person name="McGill C.J."/>
            <person name="Rodriguez I.M."/>
            <person name="Rodriguez B."/>
            <person name="Murad R."/>
            <person name="Mortazavi A."/>
        </authorList>
    </citation>
    <scope>NUCLEOTIDE SEQUENCE [LARGE SCALE GENOMIC DNA]</scope>
    <source>
        <strain evidence="2 3">ALL</strain>
    </source>
</reference>
<organism evidence="2 3">
    <name type="scientific">Steinernema carpocapsae</name>
    <name type="common">Entomopathogenic nematode</name>
    <dbReference type="NCBI Taxonomy" id="34508"/>
    <lineage>
        <taxon>Eukaryota</taxon>
        <taxon>Metazoa</taxon>
        <taxon>Ecdysozoa</taxon>
        <taxon>Nematoda</taxon>
        <taxon>Chromadorea</taxon>
        <taxon>Rhabditida</taxon>
        <taxon>Tylenchina</taxon>
        <taxon>Panagrolaimomorpha</taxon>
        <taxon>Strongyloidoidea</taxon>
        <taxon>Steinernematidae</taxon>
        <taxon>Steinernema</taxon>
    </lineage>
</organism>
<evidence type="ECO:0000313" key="3">
    <source>
        <dbReference type="Proteomes" id="UP000298663"/>
    </source>
</evidence>
<comment type="caution">
    <text evidence="2">The sequence shown here is derived from an EMBL/GenBank/DDBJ whole genome shotgun (WGS) entry which is preliminary data.</text>
</comment>
<gene>
    <name evidence="2" type="ORF">L596_001311</name>
</gene>
<dbReference type="EMBL" id="AZBU02000001">
    <property type="protein sequence ID" value="TMS33588.1"/>
    <property type="molecule type" value="Genomic_DNA"/>
</dbReference>
<evidence type="ECO:0000313" key="2">
    <source>
        <dbReference type="EMBL" id="TMS33588.1"/>
    </source>
</evidence>
<keyword evidence="1" id="KW-1133">Transmembrane helix</keyword>
<reference evidence="2 3" key="1">
    <citation type="journal article" date="2015" name="Genome Biol.">
        <title>Comparative genomics of Steinernema reveals deeply conserved gene regulatory networks.</title>
        <authorList>
            <person name="Dillman A.R."/>
            <person name="Macchietto M."/>
            <person name="Porter C.F."/>
            <person name="Rogers A."/>
            <person name="Williams B."/>
            <person name="Antoshechkin I."/>
            <person name="Lee M.M."/>
            <person name="Goodwin Z."/>
            <person name="Lu X."/>
            <person name="Lewis E.E."/>
            <person name="Goodrich-Blair H."/>
            <person name="Stock S.P."/>
            <person name="Adams B.J."/>
            <person name="Sternberg P.W."/>
            <person name="Mortazavi A."/>
        </authorList>
    </citation>
    <scope>NUCLEOTIDE SEQUENCE [LARGE SCALE GENOMIC DNA]</scope>
    <source>
        <strain evidence="2 3">ALL</strain>
    </source>
</reference>
<evidence type="ECO:0000256" key="1">
    <source>
        <dbReference type="SAM" id="Phobius"/>
    </source>
</evidence>
<keyword evidence="1" id="KW-0472">Membrane</keyword>
<protein>
    <submittedName>
        <fullName evidence="2">Uncharacterized protein</fullName>
    </submittedName>
</protein>
<name>A0A4U8UPX9_STECR</name>
<keyword evidence="1" id="KW-0812">Transmembrane</keyword>
<accession>A0A4U8UPX9</accession>
<dbReference type="Proteomes" id="UP000298663">
    <property type="component" value="Unassembled WGS sequence"/>
</dbReference>
<dbReference type="AlphaFoldDB" id="A0A4U8UPX9"/>
<feature type="transmembrane region" description="Helical" evidence="1">
    <location>
        <begin position="68"/>
        <end position="95"/>
    </location>
</feature>
<keyword evidence="3" id="KW-1185">Reference proteome</keyword>
<proteinExistence type="predicted"/>
<sequence length="144" mass="16530">MSSDFIVFTGSESKSVRFSAEAIDLRDREREDLQLPSSKPRIPPPEWKIARIQISKLRTALVKNLPRYALNLIFFTLANIATVFGLYLPLFIIVASRTSSSTYRSWLPQPTRPVRRPVNFVVDFIRLSNTCALQFGVENERSRL</sequence>